<dbReference type="EMBL" id="LVYU01000098">
    <property type="protein sequence ID" value="KZA99965.1"/>
    <property type="molecule type" value="Genomic_DNA"/>
</dbReference>
<accession>A0A154IHR0</accession>
<dbReference type="InterPro" id="IPR005564">
    <property type="entry name" value="Major_capsid_GpE"/>
</dbReference>
<sequence length="346" mass="38658">MATPLDYLSAPDFADDRLTESINIPPYQTGRPAQLGIFVDTPIHTTYVRLGIEEEELTIIPARERGGETNLNMRGDRNGVSFDIPHFPLDDAITPADIQNLTAWGDPDVIMIGLEDVYNTKLETMRGKHDLTHSYLDWGALNGLVIDGENKVLLNLYDKFDLTEFSIDYDLDTAGTVISTLNREVKAQIRKELRGTPAKGVRVLAGKTFFDKYVSHPNVLEELRSYKGEGSNPARDDVEDTFTFAGLTLERIDEEYKVRQANGTIATRAAIPDDEAIAIPLGTPFFKRYIAPPDTLSGANRKPTPETKVFVSTNDLPHDKGREIHTESNVLPICIRPQLMVRMKIT</sequence>
<evidence type="ECO:0000313" key="1">
    <source>
        <dbReference type="EMBL" id="KZA99965.1"/>
    </source>
</evidence>
<organism evidence="1">
    <name type="scientific">Rhizobium leguminosarum</name>
    <dbReference type="NCBI Taxonomy" id="384"/>
    <lineage>
        <taxon>Bacteria</taxon>
        <taxon>Pseudomonadati</taxon>
        <taxon>Pseudomonadota</taxon>
        <taxon>Alphaproteobacteria</taxon>
        <taxon>Hyphomicrobiales</taxon>
        <taxon>Rhizobiaceae</taxon>
        <taxon>Rhizobium/Agrobacterium group</taxon>
        <taxon>Rhizobium</taxon>
    </lineage>
</organism>
<reference evidence="1" key="1">
    <citation type="submission" date="2016-03" db="EMBL/GenBank/DDBJ databases">
        <title>Microsymbionts genomes from the relict species Vavilovia formosa.</title>
        <authorList>
            <person name="Chirak E."/>
            <person name="Kimeklis A."/>
            <person name="Kopat V."/>
            <person name="Andronov E."/>
        </authorList>
    </citation>
    <scope>NUCLEOTIDE SEQUENCE [LARGE SCALE GENOMIC DNA]</scope>
    <source>
        <strain evidence="1">Vaf12</strain>
    </source>
</reference>
<dbReference type="AlphaFoldDB" id="A0A154IHR0"/>
<gene>
    <name evidence="1" type="ORF">A4A59_19510</name>
</gene>
<name>A0A154IHR0_RHILE</name>
<dbReference type="Pfam" id="PF03864">
    <property type="entry name" value="Phage_cap_E"/>
    <property type="match status" value="1"/>
</dbReference>
<proteinExistence type="predicted"/>
<protein>
    <submittedName>
        <fullName evidence="1">Major capsid protein E</fullName>
    </submittedName>
</protein>
<comment type="caution">
    <text evidence="1">The sequence shown here is derived from an EMBL/GenBank/DDBJ whole genome shotgun (WGS) entry which is preliminary data.</text>
</comment>
<dbReference type="RefSeq" id="WP_062942392.1">
    <property type="nucleotide sequence ID" value="NZ_CP171844.1"/>
</dbReference>